<reference evidence="2" key="1">
    <citation type="submission" date="2023-07" db="EMBL/GenBank/DDBJ databases">
        <title>30 novel species of actinomycetes from the DSMZ collection.</title>
        <authorList>
            <person name="Nouioui I."/>
        </authorList>
    </citation>
    <scope>NUCLEOTIDE SEQUENCE [LARGE SCALE GENOMIC DNA]</scope>
    <source>
        <strain evidence="2">DSM 44399</strain>
    </source>
</reference>
<name>A0ABU2JFY1_9ACTN</name>
<organism evidence="1 2">
    <name type="scientific">Jatrophihabitans lederbergiae</name>
    <dbReference type="NCBI Taxonomy" id="3075547"/>
    <lineage>
        <taxon>Bacteria</taxon>
        <taxon>Bacillati</taxon>
        <taxon>Actinomycetota</taxon>
        <taxon>Actinomycetes</taxon>
        <taxon>Jatrophihabitantales</taxon>
        <taxon>Jatrophihabitantaceae</taxon>
        <taxon>Jatrophihabitans</taxon>
    </lineage>
</organism>
<keyword evidence="2" id="KW-1185">Reference proteome</keyword>
<protein>
    <submittedName>
        <fullName evidence="1">Uncharacterized protein</fullName>
    </submittedName>
</protein>
<proteinExistence type="predicted"/>
<comment type="caution">
    <text evidence="1">The sequence shown here is derived from an EMBL/GenBank/DDBJ whole genome shotgun (WGS) entry which is preliminary data.</text>
</comment>
<dbReference type="EMBL" id="JAVREH010000058">
    <property type="protein sequence ID" value="MDT0263911.1"/>
    <property type="molecule type" value="Genomic_DNA"/>
</dbReference>
<dbReference type="Proteomes" id="UP001183176">
    <property type="component" value="Unassembled WGS sequence"/>
</dbReference>
<gene>
    <name evidence="1" type="ORF">RM423_21275</name>
</gene>
<accession>A0ABU2JFY1</accession>
<evidence type="ECO:0000313" key="1">
    <source>
        <dbReference type="EMBL" id="MDT0263911.1"/>
    </source>
</evidence>
<dbReference type="RefSeq" id="WP_311425054.1">
    <property type="nucleotide sequence ID" value="NZ_JAVREH010000058.1"/>
</dbReference>
<evidence type="ECO:0000313" key="2">
    <source>
        <dbReference type="Proteomes" id="UP001183176"/>
    </source>
</evidence>
<sequence>MQSSPSNWYAVRTVLAQVGTALLDGEPAWTYKERITLWAATSVENAVALAEAEAVRYGSEVDATYLGEADAVQLTTGPTSGSEVFSSLRTSLLGPNDYLRQVYGAGEKSDDQGTIRPPENRT</sequence>